<evidence type="ECO:0000313" key="2">
    <source>
        <dbReference type="Proteomes" id="UP000031307"/>
    </source>
</evidence>
<organism evidence="1 2">
    <name type="scientific">Parachlamydia acanthamoebae</name>
    <dbReference type="NCBI Taxonomy" id="83552"/>
    <lineage>
        <taxon>Bacteria</taxon>
        <taxon>Pseudomonadati</taxon>
        <taxon>Chlamydiota</taxon>
        <taxon>Chlamydiia</taxon>
        <taxon>Parachlamydiales</taxon>
        <taxon>Parachlamydiaceae</taxon>
        <taxon>Parachlamydia</taxon>
    </lineage>
</organism>
<sequence>MRKWVVSILSLIGIAAVIGGSFYWLNQEETLAVPKTHMEEALEMQVATRFVEDGRFAEALAIIRQYEPEMERYSASGKQWLRLMIDASEKQGNIQQLLILHRSFPDAFDANEKAALTIADKCVLDQKTKEYQCIRSLWEGQEGQKEKWLFLDVEMLARAGRLSDAITLLKFQPLGDQKSELKRLSHLALLHLKDQNPRMAWDYLNQAHKLSPHDPEIRSYRGKVLETIGKKQLAFSEYLAALQEHPDNLFLIDQAAEFQLRQKNYVDAIDLWTRGLPLPSLDTIWLKALFWSRMTTPAQFNWKEEKAPRGKLRPFINYLLVLKPGEFWDAHAFAQLNASEVYLNNQQATFWLQMLAELKQGNEEAAYQLIAKNPFKFESWNPELEQALRQIISYRQRKELESFDELLKNESAPHPEDTLFSELNTYVRSGFRPDEFPQPLKEILESDHAFTVALLAAGWNEAALAMYNGRDLSENIPDWVAYRLTHALWENRNAEEALRFALGQKKSPELSLTIGELLIERGDIDVARARLHNLVGEPEVGLRAIQLVSELYQKQGLYGQAKKFIEQFPDFSDSIMGKEALARIALKQGDEYSARMFYRSIQDESADAKAYFVRKAIEEKDWGQAKALTLSMLVESPTDSFWLDTLKKIKEEQQK</sequence>
<gene>
    <name evidence="1" type="ORF">DB43_AS00260</name>
</gene>
<reference evidence="1 2" key="1">
    <citation type="journal article" date="2014" name="Mol. Biol. Evol.">
        <title>Massive expansion of Ubiquitination-related gene families within the Chlamydiae.</title>
        <authorList>
            <person name="Domman D."/>
            <person name="Collingro A."/>
            <person name="Lagkouvardos I."/>
            <person name="Gehre L."/>
            <person name="Weinmaier T."/>
            <person name="Rattei T."/>
            <person name="Subtil A."/>
            <person name="Horn M."/>
        </authorList>
    </citation>
    <scope>NUCLEOTIDE SEQUENCE [LARGE SCALE GENOMIC DNA]</scope>
    <source>
        <strain evidence="1 2">OEW1</strain>
    </source>
</reference>
<dbReference type="SUPFAM" id="SSF48452">
    <property type="entry name" value="TPR-like"/>
    <property type="match status" value="1"/>
</dbReference>
<protein>
    <submittedName>
        <fullName evidence="1">Uncharacterized protein</fullName>
    </submittedName>
</protein>
<dbReference type="EMBL" id="JSAM01000129">
    <property type="protein sequence ID" value="KIA76156.1"/>
    <property type="molecule type" value="Genomic_DNA"/>
</dbReference>
<dbReference type="Gene3D" id="1.25.40.10">
    <property type="entry name" value="Tetratricopeptide repeat domain"/>
    <property type="match status" value="1"/>
</dbReference>
<accession>A0A0C1BXB9</accession>
<dbReference type="PATRIC" id="fig|83552.4.peg.2729"/>
<dbReference type="AlphaFoldDB" id="A0A0C1BXB9"/>
<evidence type="ECO:0000313" key="1">
    <source>
        <dbReference type="EMBL" id="KIA76156.1"/>
    </source>
</evidence>
<dbReference type="OMA" id="YEPEMER"/>
<dbReference type="RefSeq" id="WP_013924345.1">
    <property type="nucleotide sequence ID" value="NZ_JSAM01000129.1"/>
</dbReference>
<comment type="caution">
    <text evidence="1">The sequence shown here is derived from an EMBL/GenBank/DDBJ whole genome shotgun (WGS) entry which is preliminary data.</text>
</comment>
<dbReference type="Proteomes" id="UP000031307">
    <property type="component" value="Unassembled WGS sequence"/>
</dbReference>
<name>A0A0C1BXB9_9BACT</name>
<dbReference type="InterPro" id="IPR011990">
    <property type="entry name" value="TPR-like_helical_dom_sf"/>
</dbReference>
<proteinExistence type="predicted"/>